<dbReference type="AlphaFoldDB" id="S4WBP2"/>
<sequence>MVLYHQLLSHQKSCLSFFVIWCIISQFKKVLYLKNNLVIHINPPIDTFVVNGEDNIHLPISHILFQTNFLKRAPVRVSYLDFHQIAYYGIYEPYSNHYLYFFQTENDYLLSLWVGNFDYKKSSLCSPYFSKPK</sequence>
<gene>
    <name evidence="1" type="ORF">TnGBS2.4_25</name>
</gene>
<proteinExistence type="predicted"/>
<name>S4WBP2_STRAG</name>
<protein>
    <submittedName>
        <fullName evidence="1">Uncharacterized protein</fullName>
    </submittedName>
</protein>
<evidence type="ECO:0000313" key="1">
    <source>
        <dbReference type="EMBL" id="AGO89419.1"/>
    </source>
</evidence>
<accession>S4WBP2</accession>
<dbReference type="EMBL" id="KC492041">
    <property type="protein sequence ID" value="AGO89419.1"/>
    <property type="molecule type" value="Genomic_DNA"/>
</dbReference>
<reference evidence="1" key="1">
    <citation type="journal article" date="2013" name="J. Bacteriol.">
        <title>Modular evolution of TnGBSs, a new family of integrative and conjugative elements associating insertion sequence transposition, plasmid replication, and conjugation for their spreading.</title>
        <authorList>
            <person name="Guerillot R."/>
            <person name="Da Cunha V."/>
            <person name="Sauvage E."/>
            <person name="Bouchier C."/>
            <person name="Glaser P."/>
        </authorList>
    </citation>
    <scope>NUCLEOTIDE SEQUENCE</scope>
    <source>
        <strain evidence="1">Cz183</strain>
    </source>
</reference>
<organism evidence="1">
    <name type="scientific">Streptococcus agalactiae</name>
    <dbReference type="NCBI Taxonomy" id="1311"/>
    <lineage>
        <taxon>Bacteria</taxon>
        <taxon>Bacillati</taxon>
        <taxon>Bacillota</taxon>
        <taxon>Bacilli</taxon>
        <taxon>Lactobacillales</taxon>
        <taxon>Streptococcaceae</taxon>
        <taxon>Streptococcus</taxon>
    </lineage>
</organism>